<organism evidence="4 5">
    <name type="scientific">Streptomyces javensis</name>
    <dbReference type="NCBI Taxonomy" id="114698"/>
    <lineage>
        <taxon>Bacteria</taxon>
        <taxon>Bacillati</taxon>
        <taxon>Actinomycetota</taxon>
        <taxon>Actinomycetes</taxon>
        <taxon>Kitasatosporales</taxon>
        <taxon>Streptomycetaceae</taxon>
        <taxon>Streptomyces</taxon>
        <taxon>Streptomyces violaceusniger group</taxon>
    </lineage>
</organism>
<dbReference type="EMBL" id="BAAAIH010000019">
    <property type="protein sequence ID" value="GAA1275818.1"/>
    <property type="molecule type" value="Genomic_DNA"/>
</dbReference>
<evidence type="ECO:0000256" key="2">
    <source>
        <dbReference type="SAM" id="MobiDB-lite"/>
    </source>
</evidence>
<dbReference type="Gene3D" id="1.10.1660.10">
    <property type="match status" value="1"/>
</dbReference>
<protein>
    <submittedName>
        <fullName evidence="4">MerR family transcriptional regulator</fullName>
    </submittedName>
</protein>
<dbReference type="InterPro" id="IPR000551">
    <property type="entry name" value="MerR-type_HTH_dom"/>
</dbReference>
<dbReference type="SUPFAM" id="SSF46955">
    <property type="entry name" value="Putative DNA-binding domain"/>
    <property type="match status" value="1"/>
</dbReference>
<dbReference type="InterPro" id="IPR009061">
    <property type="entry name" value="DNA-bd_dom_put_sf"/>
</dbReference>
<evidence type="ECO:0000313" key="4">
    <source>
        <dbReference type="EMBL" id="GAA1275818.1"/>
    </source>
</evidence>
<proteinExistence type="predicted"/>
<evidence type="ECO:0000259" key="3">
    <source>
        <dbReference type="PROSITE" id="PS50937"/>
    </source>
</evidence>
<dbReference type="CDD" id="cd00592">
    <property type="entry name" value="HTH_MerR-like"/>
    <property type="match status" value="1"/>
</dbReference>
<dbReference type="PANTHER" id="PTHR30204:SF89">
    <property type="entry name" value="HTH MERR-TYPE DOMAIN-CONTAINING PROTEIN"/>
    <property type="match status" value="1"/>
</dbReference>
<dbReference type="PROSITE" id="PS50937">
    <property type="entry name" value="HTH_MERR_2"/>
    <property type="match status" value="1"/>
</dbReference>
<dbReference type="InterPro" id="IPR047057">
    <property type="entry name" value="MerR_fam"/>
</dbReference>
<sequence length="250" mass="27368">MLQTPSGGADTGTAPTGSRSMSIGTVLNLLRDEFPEVTISKIRFLESEGLVEPRRTPSGYRKFSQRDVERLGHILRMQRDHYLPLKVIREHLDALERGEPLQLPAVSQGAQQPGPLDGSPRTAPDGLTAARVGRAELLATVEVSEAELAEWESYGLLAPTADGGYDIEAVTVARLIAELGRFGLEPRHLRIMKASAEREAGMVEQVVAPLRLHRNPQTRAHAEASVRELATLSVQLHAALVRSALRVQER</sequence>
<keyword evidence="1" id="KW-0238">DNA-binding</keyword>
<dbReference type="Pfam" id="PF13411">
    <property type="entry name" value="MerR_1"/>
    <property type="match status" value="1"/>
</dbReference>
<evidence type="ECO:0000256" key="1">
    <source>
        <dbReference type="ARBA" id="ARBA00023125"/>
    </source>
</evidence>
<gene>
    <name evidence="4" type="ORF">GCM10009579_38570</name>
</gene>
<accession>A0ABN1X0P0</accession>
<feature type="region of interest" description="Disordered" evidence="2">
    <location>
        <begin position="1"/>
        <end position="20"/>
    </location>
</feature>
<keyword evidence="5" id="KW-1185">Reference proteome</keyword>
<feature type="domain" description="HTH merR-type" evidence="3">
    <location>
        <begin position="37"/>
        <end position="94"/>
    </location>
</feature>
<dbReference type="PANTHER" id="PTHR30204">
    <property type="entry name" value="REDOX-CYCLING DRUG-SENSING TRANSCRIPTIONAL ACTIVATOR SOXR"/>
    <property type="match status" value="1"/>
</dbReference>
<comment type="caution">
    <text evidence="4">The sequence shown here is derived from an EMBL/GenBank/DDBJ whole genome shotgun (WGS) entry which is preliminary data.</text>
</comment>
<reference evidence="4 5" key="1">
    <citation type="journal article" date="2019" name="Int. J. Syst. Evol. Microbiol.">
        <title>The Global Catalogue of Microorganisms (GCM) 10K type strain sequencing project: providing services to taxonomists for standard genome sequencing and annotation.</title>
        <authorList>
            <consortium name="The Broad Institute Genomics Platform"/>
            <consortium name="The Broad Institute Genome Sequencing Center for Infectious Disease"/>
            <person name="Wu L."/>
            <person name="Ma J."/>
        </authorList>
    </citation>
    <scope>NUCLEOTIDE SEQUENCE [LARGE SCALE GENOMIC DNA]</scope>
    <source>
        <strain evidence="4 5">JCM 11448</strain>
    </source>
</reference>
<dbReference type="SMART" id="SM00422">
    <property type="entry name" value="HTH_MERR"/>
    <property type="match status" value="1"/>
</dbReference>
<dbReference type="Proteomes" id="UP001500282">
    <property type="component" value="Unassembled WGS sequence"/>
</dbReference>
<name>A0ABN1X0P0_9ACTN</name>
<feature type="region of interest" description="Disordered" evidence="2">
    <location>
        <begin position="105"/>
        <end position="125"/>
    </location>
</feature>
<evidence type="ECO:0000313" key="5">
    <source>
        <dbReference type="Proteomes" id="UP001500282"/>
    </source>
</evidence>